<name>A0ABY4ZDF5_9ACTN</name>
<dbReference type="RefSeq" id="WP_252552852.1">
    <property type="nucleotide sequence ID" value="NZ_CP099468.1"/>
</dbReference>
<feature type="compositionally biased region" description="Basic and acidic residues" evidence="1">
    <location>
        <begin position="62"/>
        <end position="74"/>
    </location>
</feature>
<keyword evidence="3" id="KW-1185">Reference proteome</keyword>
<evidence type="ECO:0000313" key="2">
    <source>
        <dbReference type="EMBL" id="USQ87021.1"/>
    </source>
</evidence>
<gene>
    <name evidence="2" type="ORF">NFX46_26880</name>
</gene>
<proteinExistence type="predicted"/>
<evidence type="ECO:0008006" key="4">
    <source>
        <dbReference type="Google" id="ProtNLM"/>
    </source>
</evidence>
<evidence type="ECO:0000313" key="3">
    <source>
        <dbReference type="Proteomes" id="UP001056374"/>
    </source>
</evidence>
<reference evidence="2" key="1">
    <citation type="submission" date="2022-06" db="EMBL/GenBank/DDBJ databases">
        <title>Complete genome sequence of soil microorganisms Streptomyces sp. Qhu-M197 isolated from Alpine meadows habitats on the Tibetan Plateau.</title>
        <authorList>
            <person name="Zhang B."/>
            <person name="Xiang X."/>
            <person name="Fan J."/>
        </authorList>
    </citation>
    <scope>NUCLEOTIDE SEQUENCE</scope>
    <source>
        <strain evidence="2">Qhu-M197</strain>
    </source>
</reference>
<dbReference type="Proteomes" id="UP001056374">
    <property type="component" value="Chromosome"/>
</dbReference>
<dbReference type="InterPro" id="IPR016024">
    <property type="entry name" value="ARM-type_fold"/>
</dbReference>
<evidence type="ECO:0000256" key="1">
    <source>
        <dbReference type="SAM" id="MobiDB-lite"/>
    </source>
</evidence>
<sequence>MSEDISTEGPRAGGRPGERSGGPPREAVGPERDSAKKAKDGSLPPGTKDTTDEDRDGGAAVDEPRTPVDERDGPVSEQDALRSLIEGGGHEDPERAEALRAGAIADEIARRLNADASGTRIGTLALFNETVSFGGGFHAGGARRPEPGPGKVSVVALDPTELADHTELFVQPDGYEEAVDALRERRLLVLTGPPGSGREAAAVNLLGEALAIDGSGAGGCHRLLMPSAVLEPGWAPPVKHSGYLAVLDDGPAAVEGFTSAFGGGGARSVAQWTAVVAALRDSDSLLVLTGGHDLEVLAAGPGGEHLARHPLTPVDPVAVVERRVLGHGGSPDAHADLHALLERTGAALALREQPAVRNAARLASVISADGDMAAEVARLRDPSEQVRAWFNRFREPEAVAFALAAAVLEDSGYLTVADAAVKLRAALAQPELAPPDLRFGDRLGHEQQWIELYLPPGAGLAAGPPRVRFRGGLLAQTILGYAWNALDGRREAVLDWLRRLLSHPDLEVRARAAVAAGVLALADPQYAVHRFLTGWAGSTSWPLRQAAATALGVAGSRPETADAVWSLLHHWARGGSSAQQRRLAGTAANAVGGLLGRTSPERAVAVLHDALDRGDDWGTLPAVAWGGVHLVEQGQTAPLLDAYLAWSEPQDLSPLVVKTLSAFVFAVSRPYEPPVTGPTSPPSGGVRVPAVPVLLSELPRHHERLAELWARALARRPVQDTALEALHEWIDTYADRCPGALDAIAHLLASVARRPGRHRERLEWWLDKWARDRDHPSKNAAHLRRALDHGR</sequence>
<dbReference type="EMBL" id="CP099468">
    <property type="protein sequence ID" value="USQ87021.1"/>
    <property type="molecule type" value="Genomic_DNA"/>
</dbReference>
<feature type="compositionally biased region" description="Basic and acidic residues" evidence="1">
    <location>
        <begin position="28"/>
        <end position="40"/>
    </location>
</feature>
<protein>
    <recommendedName>
        <fullName evidence="4">PBS lyase</fullName>
    </recommendedName>
</protein>
<organism evidence="2 3">
    <name type="scientific">Streptomyces phaeoluteigriseus</name>
    <dbReference type="NCBI Taxonomy" id="114686"/>
    <lineage>
        <taxon>Bacteria</taxon>
        <taxon>Bacillati</taxon>
        <taxon>Actinomycetota</taxon>
        <taxon>Actinomycetes</taxon>
        <taxon>Kitasatosporales</taxon>
        <taxon>Streptomycetaceae</taxon>
        <taxon>Streptomyces</taxon>
        <taxon>Streptomyces aurantiacus group</taxon>
    </lineage>
</organism>
<dbReference type="InterPro" id="IPR011989">
    <property type="entry name" value="ARM-like"/>
</dbReference>
<feature type="region of interest" description="Disordered" evidence="1">
    <location>
        <begin position="1"/>
        <end position="76"/>
    </location>
</feature>
<accession>A0ABY4ZDF5</accession>
<dbReference type="Gene3D" id="1.25.10.10">
    <property type="entry name" value="Leucine-rich Repeat Variant"/>
    <property type="match status" value="1"/>
</dbReference>
<dbReference type="SUPFAM" id="SSF48371">
    <property type="entry name" value="ARM repeat"/>
    <property type="match status" value="1"/>
</dbReference>